<name>A0ABQ9K109_9CUCU</name>
<organism evidence="2 3">
    <name type="scientific">Molorchus minor</name>
    <dbReference type="NCBI Taxonomy" id="1323400"/>
    <lineage>
        <taxon>Eukaryota</taxon>
        <taxon>Metazoa</taxon>
        <taxon>Ecdysozoa</taxon>
        <taxon>Arthropoda</taxon>
        <taxon>Hexapoda</taxon>
        <taxon>Insecta</taxon>
        <taxon>Pterygota</taxon>
        <taxon>Neoptera</taxon>
        <taxon>Endopterygota</taxon>
        <taxon>Coleoptera</taxon>
        <taxon>Polyphaga</taxon>
        <taxon>Cucujiformia</taxon>
        <taxon>Chrysomeloidea</taxon>
        <taxon>Cerambycidae</taxon>
        <taxon>Lamiinae</taxon>
        <taxon>Monochamini</taxon>
        <taxon>Molorchus</taxon>
    </lineage>
</organism>
<evidence type="ECO:0000256" key="1">
    <source>
        <dbReference type="SAM" id="MobiDB-lite"/>
    </source>
</evidence>
<dbReference type="Proteomes" id="UP001162164">
    <property type="component" value="Unassembled WGS sequence"/>
</dbReference>
<evidence type="ECO:0000313" key="3">
    <source>
        <dbReference type="Proteomes" id="UP001162164"/>
    </source>
</evidence>
<feature type="region of interest" description="Disordered" evidence="1">
    <location>
        <begin position="209"/>
        <end position="231"/>
    </location>
</feature>
<keyword evidence="3" id="KW-1185">Reference proteome</keyword>
<proteinExistence type="predicted"/>
<gene>
    <name evidence="2" type="ORF">NQ317_000329</name>
</gene>
<feature type="compositionally biased region" description="Low complexity" evidence="1">
    <location>
        <begin position="209"/>
        <end position="225"/>
    </location>
</feature>
<dbReference type="EMBL" id="JAPWTJ010000061">
    <property type="protein sequence ID" value="KAJ8983771.1"/>
    <property type="molecule type" value="Genomic_DNA"/>
</dbReference>
<sequence>MDVLEENDNRLFLNSITYLHRLSNMASLDIPILKSFYSTKGRLMELRKAMYLPSNITRSSVRCQRCLINFAHGTTNYKVEPELRKNQCRVSFAKRNLLLNWTSQERSSVRKSRDRLLRKGKPRKKDKFCGLNQQVVLSITPKAVKIHKCISDIDADFSDSNTKKTSGFKLSKKRKVVTEKIITMTKQDLKENADKLKKKTKKLNKLTEFLNNSNNSKGNSGNNLKQFLQSL</sequence>
<protein>
    <submittedName>
        <fullName evidence="2">Uncharacterized protein</fullName>
    </submittedName>
</protein>
<evidence type="ECO:0000313" key="2">
    <source>
        <dbReference type="EMBL" id="KAJ8983771.1"/>
    </source>
</evidence>
<accession>A0ABQ9K109</accession>
<reference evidence="2" key="1">
    <citation type="journal article" date="2023" name="Insect Mol. Biol.">
        <title>Genome sequencing provides insights into the evolution of gene families encoding plant cell wall-degrading enzymes in longhorned beetles.</title>
        <authorList>
            <person name="Shin N.R."/>
            <person name="Okamura Y."/>
            <person name="Kirsch R."/>
            <person name="Pauchet Y."/>
        </authorList>
    </citation>
    <scope>NUCLEOTIDE SEQUENCE</scope>
    <source>
        <strain evidence="2">MMC_N1</strain>
    </source>
</reference>
<comment type="caution">
    <text evidence="2">The sequence shown here is derived from an EMBL/GenBank/DDBJ whole genome shotgun (WGS) entry which is preliminary data.</text>
</comment>